<keyword evidence="3" id="KW-1185">Reference proteome</keyword>
<dbReference type="AlphaFoldDB" id="A0A564YK42"/>
<name>A0A564YK42_HYMDI</name>
<sequence length="115" mass="13414">MKWSENPQMNPHEGVTKTSRRRGKKKQHSELVPTTVNSVVKTKNGDFPSKSKMNVVFCSRHLKLIPLTERKEKDRSYEKGKEPGLENWKLYSRHQDGCSSKTWWEISNGNTNNNR</sequence>
<evidence type="ECO:0000313" key="3">
    <source>
        <dbReference type="Proteomes" id="UP000321570"/>
    </source>
</evidence>
<reference evidence="2 3" key="1">
    <citation type="submission" date="2019-07" db="EMBL/GenBank/DDBJ databases">
        <authorList>
            <person name="Jastrzebski P J."/>
            <person name="Paukszto L."/>
            <person name="Jastrzebski P J."/>
        </authorList>
    </citation>
    <scope>NUCLEOTIDE SEQUENCE [LARGE SCALE GENOMIC DNA]</scope>
    <source>
        <strain evidence="2 3">WMS-il1</strain>
    </source>
</reference>
<dbReference type="Proteomes" id="UP000321570">
    <property type="component" value="Unassembled WGS sequence"/>
</dbReference>
<evidence type="ECO:0000313" key="2">
    <source>
        <dbReference type="EMBL" id="VUZ47319.1"/>
    </source>
</evidence>
<feature type="region of interest" description="Disordered" evidence="1">
    <location>
        <begin position="1"/>
        <end position="36"/>
    </location>
</feature>
<dbReference type="EMBL" id="CABIJS010000233">
    <property type="protein sequence ID" value="VUZ47319.1"/>
    <property type="molecule type" value="Genomic_DNA"/>
</dbReference>
<evidence type="ECO:0000256" key="1">
    <source>
        <dbReference type="SAM" id="MobiDB-lite"/>
    </source>
</evidence>
<organism evidence="2 3">
    <name type="scientific">Hymenolepis diminuta</name>
    <name type="common">Rat tapeworm</name>
    <dbReference type="NCBI Taxonomy" id="6216"/>
    <lineage>
        <taxon>Eukaryota</taxon>
        <taxon>Metazoa</taxon>
        <taxon>Spiralia</taxon>
        <taxon>Lophotrochozoa</taxon>
        <taxon>Platyhelminthes</taxon>
        <taxon>Cestoda</taxon>
        <taxon>Eucestoda</taxon>
        <taxon>Cyclophyllidea</taxon>
        <taxon>Hymenolepididae</taxon>
        <taxon>Hymenolepis</taxon>
    </lineage>
</organism>
<gene>
    <name evidence="2" type="ORF">WMSIL1_LOCUS6884</name>
</gene>
<protein>
    <submittedName>
        <fullName evidence="2">Uncharacterized protein</fullName>
    </submittedName>
</protein>
<proteinExistence type="predicted"/>
<feature type="compositionally biased region" description="Basic residues" evidence="1">
    <location>
        <begin position="18"/>
        <end position="27"/>
    </location>
</feature>
<accession>A0A564YK42</accession>